<gene>
    <name evidence="1" type="ORF">DK847_09430</name>
</gene>
<name>A0A2W2BBH2_9HYPH</name>
<proteinExistence type="predicted"/>
<comment type="caution">
    <text evidence="1">The sequence shown here is derived from an EMBL/GenBank/DDBJ whole genome shotgun (WGS) entry which is preliminary data.</text>
</comment>
<dbReference type="AlphaFoldDB" id="A0A2W2BBH2"/>
<evidence type="ECO:0000313" key="2">
    <source>
        <dbReference type="Proteomes" id="UP000248795"/>
    </source>
</evidence>
<evidence type="ECO:0000313" key="1">
    <source>
        <dbReference type="EMBL" id="PZF77604.1"/>
    </source>
</evidence>
<reference evidence="2" key="1">
    <citation type="submission" date="2018-06" db="EMBL/GenBank/DDBJ databases">
        <title>Aestuariibacter litoralis strain KCTC 52945T.</title>
        <authorList>
            <person name="Li X."/>
            <person name="Salam N."/>
            <person name="Li J.-L."/>
            <person name="Chen Y.-M."/>
            <person name="Yang Z.-W."/>
            <person name="Zhang L.-Y."/>
            <person name="Han M.-X."/>
            <person name="Xiao M."/>
            <person name="Li W.-J."/>
        </authorList>
    </citation>
    <scope>NUCLEOTIDE SEQUENCE [LARGE SCALE GENOMIC DNA]</scope>
    <source>
        <strain evidence="2">KCTC 52945</strain>
    </source>
</reference>
<evidence type="ECO:0008006" key="3">
    <source>
        <dbReference type="Google" id="ProtNLM"/>
    </source>
</evidence>
<keyword evidence="2" id="KW-1185">Reference proteome</keyword>
<protein>
    <recommendedName>
        <fullName evidence="3">MerR family transcriptional regulator</fullName>
    </recommendedName>
</protein>
<dbReference type="Gene3D" id="1.10.1660.10">
    <property type="match status" value="1"/>
</dbReference>
<dbReference type="EMBL" id="QKVK01000003">
    <property type="protein sequence ID" value="PZF77604.1"/>
    <property type="molecule type" value="Genomic_DNA"/>
</dbReference>
<dbReference type="Pfam" id="PF13591">
    <property type="entry name" value="MerR_2"/>
    <property type="match status" value="1"/>
</dbReference>
<sequence>MTKSEFLLRAHLDQQTLEVWIQEEWLSPDQGDAEPVFSEADLARAGLIRDLQGDLGVNREGVGVILNLVDQIHSLRWALANRIAPPQDE</sequence>
<organism evidence="1 2">
    <name type="scientific">Aestuariivirga litoralis</name>
    <dbReference type="NCBI Taxonomy" id="2650924"/>
    <lineage>
        <taxon>Bacteria</taxon>
        <taxon>Pseudomonadati</taxon>
        <taxon>Pseudomonadota</taxon>
        <taxon>Alphaproteobacteria</taxon>
        <taxon>Hyphomicrobiales</taxon>
        <taxon>Aestuariivirgaceae</taxon>
        <taxon>Aestuariivirga</taxon>
    </lineage>
</organism>
<dbReference type="Proteomes" id="UP000248795">
    <property type="component" value="Unassembled WGS sequence"/>
</dbReference>
<accession>A0A2W2BBH2</accession>